<feature type="compositionally biased region" description="Polar residues" evidence="3">
    <location>
        <begin position="210"/>
        <end position="225"/>
    </location>
</feature>
<proteinExistence type="predicted"/>
<keyword evidence="2" id="KW-1015">Disulfide bond</keyword>
<keyword evidence="4" id="KW-0472">Membrane</keyword>
<evidence type="ECO:0000256" key="3">
    <source>
        <dbReference type="SAM" id="MobiDB-lite"/>
    </source>
</evidence>
<keyword evidence="4" id="KW-0812">Transmembrane</keyword>
<organism evidence="7">
    <name type="scientific">Vannella robusta</name>
    <dbReference type="NCBI Taxonomy" id="1487602"/>
    <lineage>
        <taxon>Eukaryota</taxon>
        <taxon>Amoebozoa</taxon>
        <taxon>Discosea</taxon>
        <taxon>Flabellinia</taxon>
        <taxon>Vannellidae</taxon>
        <taxon>Vannella</taxon>
    </lineage>
</organism>
<sequence>MLRFSLRFDLICLLCLAIVVAQVASDECFDGAWVSEPNHNLDVCCWYSEDTCCTNGSGFAPRLANVSNYLYNQITDDGAYASFELNQCYTYYENMFCSICSPDSYVRPAPAPITITVCQSFCDEWYNTCTSVPEVGARFAEFSISNGTELCNHLPVAAVLYETEVMNITNPHTPFAVDIATENCYSGVSSSVVGESVCTPWDGVYEDPYYSTNEEPSSGKQSSDNTEGDGDGDGDDTGDDSGYYWIFLVLAIGVVLLLVIAVIVAGFFLWKRRQAATVTSAAADFPDLDELDDYD</sequence>
<evidence type="ECO:0000256" key="2">
    <source>
        <dbReference type="ARBA" id="ARBA00023157"/>
    </source>
</evidence>
<dbReference type="InterPro" id="IPR018143">
    <property type="entry name" value="Folate_rcpt-like"/>
</dbReference>
<name>A0A7S4M5L1_9EUKA</name>
<reference evidence="7" key="1">
    <citation type="submission" date="2021-01" db="EMBL/GenBank/DDBJ databases">
        <authorList>
            <person name="Corre E."/>
            <person name="Pelletier E."/>
            <person name="Niang G."/>
            <person name="Scheremetjew M."/>
            <person name="Finn R."/>
            <person name="Kale V."/>
            <person name="Holt S."/>
            <person name="Cochrane G."/>
            <person name="Meng A."/>
            <person name="Brown T."/>
            <person name="Cohen L."/>
        </authorList>
    </citation>
    <scope>NUCLEOTIDE SEQUENCE</scope>
    <source>
        <strain evidence="7">DIVA3 518/3/11/1/6</strain>
    </source>
</reference>
<evidence type="ECO:0000313" key="7">
    <source>
        <dbReference type="EMBL" id="CAE2201706.1"/>
    </source>
</evidence>
<evidence type="ECO:0000256" key="5">
    <source>
        <dbReference type="SAM" id="SignalP"/>
    </source>
</evidence>
<feature type="chain" id="PRO_5031487946" description="Folate receptor-like domain-containing protein" evidence="5">
    <location>
        <begin position="26"/>
        <end position="295"/>
    </location>
</feature>
<feature type="domain" description="Folate receptor-like" evidence="6">
    <location>
        <begin position="38"/>
        <end position="151"/>
    </location>
</feature>
<evidence type="ECO:0000256" key="1">
    <source>
        <dbReference type="ARBA" id="ARBA00022729"/>
    </source>
</evidence>
<feature type="region of interest" description="Disordered" evidence="3">
    <location>
        <begin position="209"/>
        <end position="235"/>
    </location>
</feature>
<gene>
    <name evidence="7" type="ORF">VSP0166_LOCUS1483</name>
</gene>
<keyword evidence="1 5" id="KW-0732">Signal</keyword>
<dbReference type="EMBL" id="HBKP01002042">
    <property type="protein sequence ID" value="CAE2201706.1"/>
    <property type="molecule type" value="Transcribed_RNA"/>
</dbReference>
<dbReference type="Pfam" id="PF03024">
    <property type="entry name" value="Folate_rec"/>
    <property type="match status" value="1"/>
</dbReference>
<feature type="transmembrane region" description="Helical" evidence="4">
    <location>
        <begin position="243"/>
        <end position="270"/>
    </location>
</feature>
<evidence type="ECO:0000259" key="6">
    <source>
        <dbReference type="Pfam" id="PF03024"/>
    </source>
</evidence>
<feature type="signal peptide" evidence="5">
    <location>
        <begin position="1"/>
        <end position="25"/>
    </location>
</feature>
<dbReference type="AlphaFoldDB" id="A0A7S4M5L1"/>
<evidence type="ECO:0000256" key="4">
    <source>
        <dbReference type="SAM" id="Phobius"/>
    </source>
</evidence>
<protein>
    <recommendedName>
        <fullName evidence="6">Folate receptor-like domain-containing protein</fullName>
    </recommendedName>
</protein>
<accession>A0A7S4M5L1</accession>
<feature type="compositionally biased region" description="Acidic residues" evidence="3">
    <location>
        <begin position="226"/>
        <end position="235"/>
    </location>
</feature>
<keyword evidence="4" id="KW-1133">Transmembrane helix</keyword>